<comment type="caution">
    <text evidence="1">The sequence shown here is derived from an EMBL/GenBank/DDBJ whole genome shotgun (WGS) entry which is preliminary data.</text>
</comment>
<protein>
    <submittedName>
        <fullName evidence="1">Uncharacterized protein</fullName>
    </submittedName>
</protein>
<reference evidence="1 2" key="1">
    <citation type="journal article" date="2022" name="New Phytol.">
        <title>Ecological generalism drives hyperdiversity of secondary metabolite gene clusters in xylarialean endophytes.</title>
        <authorList>
            <person name="Franco M.E.E."/>
            <person name="Wisecaver J.H."/>
            <person name="Arnold A.E."/>
            <person name="Ju Y.M."/>
            <person name="Slot J.C."/>
            <person name="Ahrendt S."/>
            <person name="Moore L.P."/>
            <person name="Eastman K.E."/>
            <person name="Scott K."/>
            <person name="Konkel Z."/>
            <person name="Mondo S.J."/>
            <person name="Kuo A."/>
            <person name="Hayes R.D."/>
            <person name="Haridas S."/>
            <person name="Andreopoulos B."/>
            <person name="Riley R."/>
            <person name="LaButti K."/>
            <person name="Pangilinan J."/>
            <person name="Lipzen A."/>
            <person name="Amirebrahimi M."/>
            <person name="Yan J."/>
            <person name="Adam C."/>
            <person name="Keymanesh K."/>
            <person name="Ng V."/>
            <person name="Louie K."/>
            <person name="Northen T."/>
            <person name="Drula E."/>
            <person name="Henrissat B."/>
            <person name="Hsieh H.M."/>
            <person name="Youens-Clark K."/>
            <person name="Lutzoni F."/>
            <person name="Miadlikowska J."/>
            <person name="Eastwood D.C."/>
            <person name="Hamelin R.C."/>
            <person name="Grigoriev I.V."/>
            <person name="U'Ren J.M."/>
        </authorList>
    </citation>
    <scope>NUCLEOTIDE SEQUENCE [LARGE SCALE GENOMIC DNA]</scope>
    <source>
        <strain evidence="1 2">CBS 119005</strain>
    </source>
</reference>
<name>A0ACB9YL66_9PEZI</name>
<organism evidence="1 2">
    <name type="scientific">Hypoxylon rubiginosum</name>
    <dbReference type="NCBI Taxonomy" id="110542"/>
    <lineage>
        <taxon>Eukaryota</taxon>
        <taxon>Fungi</taxon>
        <taxon>Dikarya</taxon>
        <taxon>Ascomycota</taxon>
        <taxon>Pezizomycotina</taxon>
        <taxon>Sordariomycetes</taxon>
        <taxon>Xylariomycetidae</taxon>
        <taxon>Xylariales</taxon>
        <taxon>Hypoxylaceae</taxon>
        <taxon>Hypoxylon</taxon>
    </lineage>
</organism>
<dbReference type="Proteomes" id="UP001497700">
    <property type="component" value="Unassembled WGS sequence"/>
</dbReference>
<gene>
    <name evidence="1" type="ORF">F4820DRAFT_132958</name>
</gene>
<proteinExistence type="predicted"/>
<accession>A0ACB9YL66</accession>
<dbReference type="EMBL" id="MU393608">
    <property type="protein sequence ID" value="KAI4859893.1"/>
    <property type="molecule type" value="Genomic_DNA"/>
</dbReference>
<keyword evidence="2" id="KW-1185">Reference proteome</keyword>
<sequence length="194" mass="21896">MATLSPNKSMCFLEVITAKKEHIIDDDQYYHHLLNHLTGITHEDRVGACTNDDRTLLKHDTFGYSVQTVSREIDHVNDATPIERLFKAYRTGTTEDAIAQHDSMDEKDAKCARRLLATRALMDKRADVLHFCVSRGGFEYDDTFKGLANSLRHCEHPKTYGVLEGSGFRKLHPHKSLAEIAAAFDVGGTHPVDW</sequence>
<evidence type="ECO:0000313" key="2">
    <source>
        <dbReference type="Proteomes" id="UP001497700"/>
    </source>
</evidence>
<evidence type="ECO:0000313" key="1">
    <source>
        <dbReference type="EMBL" id="KAI4859893.1"/>
    </source>
</evidence>